<evidence type="ECO:0000256" key="1">
    <source>
        <dbReference type="SAM" id="MobiDB-lite"/>
    </source>
</evidence>
<gene>
    <name evidence="2" type="ORF">V6N11_016105</name>
</gene>
<feature type="compositionally biased region" description="Basic and acidic residues" evidence="1">
    <location>
        <begin position="125"/>
        <end position="141"/>
    </location>
</feature>
<evidence type="ECO:0000313" key="3">
    <source>
        <dbReference type="Proteomes" id="UP001396334"/>
    </source>
</evidence>
<proteinExistence type="predicted"/>
<sequence length="181" mass="20715">MSCLRIKFPTPKKAWKSFTSKLKTRLHKSKTIKKPHDNHPQTAVLKPFLGQRLLMRKKQRGALPFGYKRFYFSKNKAAAVPVYVDKLFNDGPLTELVRYIPQQQQPWGKKKRKHVADEAVAEAGTSKEREKHGDDMCDGNRKSIGLTSASPTLNGIDARAEEFITSFRAEMDREETIARDL</sequence>
<protein>
    <submittedName>
        <fullName evidence="2">Uncharacterized protein</fullName>
    </submittedName>
</protein>
<dbReference type="Proteomes" id="UP001396334">
    <property type="component" value="Unassembled WGS sequence"/>
</dbReference>
<dbReference type="EMBL" id="JBBPBN010000004">
    <property type="protein sequence ID" value="KAK9040972.1"/>
    <property type="molecule type" value="Genomic_DNA"/>
</dbReference>
<accession>A0ABR2TUQ1</accession>
<feature type="region of interest" description="Disordered" evidence="1">
    <location>
        <begin position="120"/>
        <end position="151"/>
    </location>
</feature>
<organism evidence="2 3">
    <name type="scientific">Hibiscus sabdariffa</name>
    <name type="common">roselle</name>
    <dbReference type="NCBI Taxonomy" id="183260"/>
    <lineage>
        <taxon>Eukaryota</taxon>
        <taxon>Viridiplantae</taxon>
        <taxon>Streptophyta</taxon>
        <taxon>Embryophyta</taxon>
        <taxon>Tracheophyta</taxon>
        <taxon>Spermatophyta</taxon>
        <taxon>Magnoliopsida</taxon>
        <taxon>eudicotyledons</taxon>
        <taxon>Gunneridae</taxon>
        <taxon>Pentapetalae</taxon>
        <taxon>rosids</taxon>
        <taxon>malvids</taxon>
        <taxon>Malvales</taxon>
        <taxon>Malvaceae</taxon>
        <taxon>Malvoideae</taxon>
        <taxon>Hibiscus</taxon>
    </lineage>
</organism>
<name>A0ABR2TUQ1_9ROSI</name>
<keyword evidence="3" id="KW-1185">Reference proteome</keyword>
<comment type="caution">
    <text evidence="2">The sequence shown here is derived from an EMBL/GenBank/DDBJ whole genome shotgun (WGS) entry which is preliminary data.</text>
</comment>
<reference evidence="2 3" key="1">
    <citation type="journal article" date="2024" name="G3 (Bethesda)">
        <title>Genome assembly of Hibiscus sabdariffa L. provides insights into metabolisms of medicinal natural products.</title>
        <authorList>
            <person name="Kim T."/>
        </authorList>
    </citation>
    <scope>NUCLEOTIDE SEQUENCE [LARGE SCALE GENOMIC DNA]</scope>
    <source>
        <strain evidence="2">TK-2024</strain>
        <tissue evidence="2">Old leaves</tissue>
    </source>
</reference>
<evidence type="ECO:0000313" key="2">
    <source>
        <dbReference type="EMBL" id="KAK9040972.1"/>
    </source>
</evidence>